<dbReference type="Pfam" id="PF00431">
    <property type="entry name" value="CUB"/>
    <property type="match status" value="1"/>
</dbReference>
<keyword evidence="5" id="KW-1185">Reference proteome</keyword>
<comment type="caution">
    <text evidence="2">Lacks conserved residue(s) required for the propagation of feature annotation.</text>
</comment>
<feature type="domain" description="CUB" evidence="3">
    <location>
        <begin position="55"/>
        <end position="165"/>
    </location>
</feature>
<proteinExistence type="predicted"/>
<name>A0ABN8QB22_9CNID</name>
<keyword evidence="1" id="KW-1015">Disulfide bond</keyword>
<dbReference type="InterPro" id="IPR052129">
    <property type="entry name" value="Spermadhesin-Link_domain"/>
</dbReference>
<evidence type="ECO:0000313" key="5">
    <source>
        <dbReference type="Proteomes" id="UP001159427"/>
    </source>
</evidence>
<reference evidence="4 5" key="1">
    <citation type="submission" date="2022-05" db="EMBL/GenBank/DDBJ databases">
        <authorList>
            <consortium name="Genoscope - CEA"/>
            <person name="William W."/>
        </authorList>
    </citation>
    <scope>NUCLEOTIDE SEQUENCE [LARGE SCALE GENOMIC DNA]</scope>
</reference>
<organism evidence="4 5">
    <name type="scientific">Porites evermanni</name>
    <dbReference type="NCBI Taxonomy" id="104178"/>
    <lineage>
        <taxon>Eukaryota</taxon>
        <taxon>Metazoa</taxon>
        <taxon>Cnidaria</taxon>
        <taxon>Anthozoa</taxon>
        <taxon>Hexacorallia</taxon>
        <taxon>Scleractinia</taxon>
        <taxon>Fungiina</taxon>
        <taxon>Poritidae</taxon>
        <taxon>Porites</taxon>
    </lineage>
</organism>
<protein>
    <recommendedName>
        <fullName evidence="3">CUB domain-containing protein</fullName>
    </recommendedName>
</protein>
<evidence type="ECO:0000256" key="2">
    <source>
        <dbReference type="PROSITE-ProRule" id="PRU00059"/>
    </source>
</evidence>
<dbReference type="PANTHER" id="PTHR46908:SF8">
    <property type="entry name" value="C-TYPE LECTIN DOMAIN-CONTAINING PROTEIN"/>
    <property type="match status" value="1"/>
</dbReference>
<evidence type="ECO:0000313" key="4">
    <source>
        <dbReference type="EMBL" id="CAH3158286.1"/>
    </source>
</evidence>
<dbReference type="InterPro" id="IPR035914">
    <property type="entry name" value="Sperma_CUB_dom_sf"/>
</dbReference>
<dbReference type="Proteomes" id="UP001159427">
    <property type="component" value="Unassembled WGS sequence"/>
</dbReference>
<evidence type="ECO:0000259" key="3">
    <source>
        <dbReference type="PROSITE" id="PS01180"/>
    </source>
</evidence>
<evidence type="ECO:0000256" key="1">
    <source>
        <dbReference type="ARBA" id="ARBA00023157"/>
    </source>
</evidence>
<gene>
    <name evidence="4" type="ORF">PEVE_00002816</name>
</gene>
<comment type="caution">
    <text evidence="4">The sequence shown here is derived from an EMBL/GenBank/DDBJ whole genome shotgun (WGS) entry which is preliminary data.</text>
</comment>
<accession>A0ABN8QB22</accession>
<feature type="non-terminal residue" evidence="4">
    <location>
        <position position="1"/>
    </location>
</feature>
<dbReference type="InterPro" id="IPR032675">
    <property type="entry name" value="LRR_dom_sf"/>
</dbReference>
<dbReference type="PROSITE" id="PS01180">
    <property type="entry name" value="CUB"/>
    <property type="match status" value="1"/>
</dbReference>
<dbReference type="PANTHER" id="PTHR46908">
    <property type="entry name" value="CUBILIN-LIKE PROTEIN"/>
    <property type="match status" value="1"/>
</dbReference>
<dbReference type="Gene3D" id="2.60.120.290">
    <property type="entry name" value="Spermadhesin, CUB domain"/>
    <property type="match status" value="1"/>
</dbReference>
<dbReference type="CDD" id="cd00041">
    <property type="entry name" value="CUB"/>
    <property type="match status" value="1"/>
</dbReference>
<sequence>GHESSSASNAIIRLCTRFWPFQSGKGKRLEMLRMKKILFAVVFIAMWQDVHTNPCFYDLGSSNGVISSSITKNYSMYNCTWNITAPSNHTVKLTFTRFNLDDYSSTYRSEIKVFDGKSKSDTLLGIFSGSRRSFIVQTSGQFMVLTFTRYHEFAYFIFEGVYSSTSIKEKPKIRIPLSVVRSVPEHYTWFLLEGTPPIEAWLANSSTPLEGGPVVKGLQFVQTGNYTILAKSDAGNSSKTVGVNVMDCRHLCQSKGLFNGPGQVTNHHDCSGGNVTYLWKCIPTTTTNLKLSNSIIEEIPRGIFADLSSLQIL</sequence>
<dbReference type="InterPro" id="IPR000859">
    <property type="entry name" value="CUB_dom"/>
</dbReference>
<dbReference type="EMBL" id="CALNXI010001166">
    <property type="protein sequence ID" value="CAH3158286.1"/>
    <property type="molecule type" value="Genomic_DNA"/>
</dbReference>
<dbReference type="Gene3D" id="3.80.10.10">
    <property type="entry name" value="Ribonuclease Inhibitor"/>
    <property type="match status" value="1"/>
</dbReference>
<dbReference type="SMART" id="SM00042">
    <property type="entry name" value="CUB"/>
    <property type="match status" value="1"/>
</dbReference>
<dbReference type="SUPFAM" id="SSF49854">
    <property type="entry name" value="Spermadhesin, CUB domain"/>
    <property type="match status" value="1"/>
</dbReference>